<dbReference type="STRING" id="135651.G0NK24"/>
<feature type="region of interest" description="Disordered" evidence="2">
    <location>
        <begin position="100"/>
        <end position="247"/>
    </location>
</feature>
<dbReference type="HOGENOM" id="CLU_886335_0_0_1"/>
<comment type="similarity">
    <text evidence="1">Belongs to the SAS10 family.</text>
</comment>
<dbReference type="GO" id="GO:0032040">
    <property type="term" value="C:small-subunit processome"/>
    <property type="evidence" value="ECO:0007669"/>
    <property type="project" value="TreeGrafter"/>
</dbReference>
<proteinExistence type="inferred from homology"/>
<evidence type="ECO:0000313" key="3">
    <source>
        <dbReference type="EMBL" id="EGT32849.1"/>
    </source>
</evidence>
<evidence type="ECO:0000256" key="2">
    <source>
        <dbReference type="SAM" id="MobiDB-lite"/>
    </source>
</evidence>
<feature type="region of interest" description="Disordered" evidence="2">
    <location>
        <begin position="266"/>
        <end position="317"/>
    </location>
</feature>
<feature type="compositionally biased region" description="Basic residues" evidence="2">
    <location>
        <begin position="288"/>
        <end position="317"/>
    </location>
</feature>
<dbReference type="GO" id="GO:0000462">
    <property type="term" value="P:maturation of SSU-rRNA from tricistronic rRNA transcript (SSU-rRNA, 5.8S rRNA, LSU-rRNA)"/>
    <property type="evidence" value="ECO:0007669"/>
    <property type="project" value="TreeGrafter"/>
</dbReference>
<dbReference type="eggNOG" id="KOG3117">
    <property type="taxonomic scope" value="Eukaryota"/>
</dbReference>
<feature type="compositionally biased region" description="Low complexity" evidence="2">
    <location>
        <begin position="109"/>
        <end position="125"/>
    </location>
</feature>
<reference evidence="4" key="1">
    <citation type="submission" date="2011-07" db="EMBL/GenBank/DDBJ databases">
        <authorList>
            <consortium name="Caenorhabditis brenneri Sequencing and Analysis Consortium"/>
            <person name="Wilson R.K."/>
        </authorList>
    </citation>
    <scope>NUCLEOTIDE SEQUENCE [LARGE SCALE GENOMIC DNA]</scope>
    <source>
        <strain evidence="4">PB2801</strain>
    </source>
</reference>
<feature type="compositionally biased region" description="Basic and acidic residues" evidence="2">
    <location>
        <begin position="205"/>
        <end position="247"/>
    </location>
</feature>
<evidence type="ECO:0000313" key="4">
    <source>
        <dbReference type="Proteomes" id="UP000008068"/>
    </source>
</evidence>
<dbReference type="FunCoup" id="G0NK24">
    <property type="interactions" value="3453"/>
</dbReference>
<dbReference type="EMBL" id="GL379898">
    <property type="protein sequence ID" value="EGT32849.1"/>
    <property type="molecule type" value="Genomic_DNA"/>
</dbReference>
<dbReference type="InParanoid" id="G0NK24"/>
<dbReference type="InterPro" id="IPR007146">
    <property type="entry name" value="Sas10/Utp3/C1D"/>
</dbReference>
<keyword evidence="4" id="KW-1185">Reference proteome</keyword>
<name>G0NK24_CAEBE</name>
<dbReference type="AlphaFoldDB" id="G0NK24"/>
<evidence type="ECO:0000256" key="1">
    <source>
        <dbReference type="ARBA" id="ARBA00010979"/>
    </source>
</evidence>
<organism evidence="4">
    <name type="scientific">Caenorhabditis brenneri</name>
    <name type="common">Nematode worm</name>
    <dbReference type="NCBI Taxonomy" id="135651"/>
    <lineage>
        <taxon>Eukaryota</taxon>
        <taxon>Metazoa</taxon>
        <taxon>Ecdysozoa</taxon>
        <taxon>Nematoda</taxon>
        <taxon>Chromadorea</taxon>
        <taxon>Rhabditida</taxon>
        <taxon>Rhabditina</taxon>
        <taxon>Rhabditomorpha</taxon>
        <taxon>Rhabditoidea</taxon>
        <taxon>Rhabditidae</taxon>
        <taxon>Peloderinae</taxon>
        <taxon>Caenorhabditis</taxon>
    </lineage>
</organism>
<feature type="compositionally biased region" description="Acidic residues" evidence="2">
    <location>
        <begin position="133"/>
        <end position="149"/>
    </location>
</feature>
<dbReference type="PANTHER" id="PTHR13237">
    <property type="entry name" value="SOMETHING ABOUT SILENCING PROTEIN 10-RELATED"/>
    <property type="match status" value="1"/>
</dbReference>
<dbReference type="Pfam" id="PF04000">
    <property type="entry name" value="Sas10_Utp3"/>
    <property type="match status" value="1"/>
</dbReference>
<dbReference type="OrthoDB" id="203440at2759"/>
<gene>
    <name evidence="3" type="ORF">CAEBREN_32597</name>
</gene>
<dbReference type="Proteomes" id="UP000008068">
    <property type="component" value="Unassembled WGS sequence"/>
</dbReference>
<dbReference type="PANTHER" id="PTHR13237:SF9">
    <property type="entry name" value="NEUROGUIDIN"/>
    <property type="match status" value="1"/>
</dbReference>
<accession>G0NK24</accession>
<sequence>MTESDQERFADLVTELENASDEAVKAISKVIDRLEGTKEDKEGLSLLKLKNYEMTAYLGELTVLMSKMMKGESIASDPSVKRALKHRVYIEKMKPIEDKMKPQIEKLLSRSNTENGSSNGSSKGNMKVRLDNMDVDGEEEEDDDEDNEEDKGSKEVKKYVAPRIRAVRYEEEDEAPNKKQEKAKRRAMQSSLIMELKNQYSDAPEEIREISEKKYQYDREREKYEEDNFTRIRQNKEQKRRSEQLGRAETLDDLLSFGDYMMRGEDGRALTEGNKRKRAASSGAGANTKRHKKSQKERKKAAKGKKEGRKRAIRRRQ</sequence>
<protein>
    <submittedName>
        <fullName evidence="3">Uncharacterized protein</fullName>
    </submittedName>
</protein>